<gene>
    <name evidence="2" type="ORF">NDU88_004673</name>
</gene>
<evidence type="ECO:0000313" key="3">
    <source>
        <dbReference type="Proteomes" id="UP001066276"/>
    </source>
</evidence>
<sequence length="96" mass="10661">MEAEERKAEREAKQDEGERELAEKKFLLAHELRPKELELKSRECESSSDGASIHTGPAGDKKVHIPKGVVPSYVKGDDIDKRFSAYEVALRAHGGS</sequence>
<protein>
    <submittedName>
        <fullName evidence="2">Uncharacterized protein</fullName>
    </submittedName>
</protein>
<evidence type="ECO:0000256" key="1">
    <source>
        <dbReference type="SAM" id="MobiDB-lite"/>
    </source>
</evidence>
<organism evidence="2 3">
    <name type="scientific">Pleurodeles waltl</name>
    <name type="common">Iberian ribbed newt</name>
    <dbReference type="NCBI Taxonomy" id="8319"/>
    <lineage>
        <taxon>Eukaryota</taxon>
        <taxon>Metazoa</taxon>
        <taxon>Chordata</taxon>
        <taxon>Craniata</taxon>
        <taxon>Vertebrata</taxon>
        <taxon>Euteleostomi</taxon>
        <taxon>Amphibia</taxon>
        <taxon>Batrachia</taxon>
        <taxon>Caudata</taxon>
        <taxon>Salamandroidea</taxon>
        <taxon>Salamandridae</taxon>
        <taxon>Pleurodelinae</taxon>
        <taxon>Pleurodeles</taxon>
    </lineage>
</organism>
<reference evidence="2" key="1">
    <citation type="journal article" date="2022" name="bioRxiv">
        <title>Sequencing and chromosome-scale assembly of the giantPleurodeles waltlgenome.</title>
        <authorList>
            <person name="Brown T."/>
            <person name="Elewa A."/>
            <person name="Iarovenko S."/>
            <person name="Subramanian E."/>
            <person name="Araus A.J."/>
            <person name="Petzold A."/>
            <person name="Susuki M."/>
            <person name="Suzuki K.-i.T."/>
            <person name="Hayashi T."/>
            <person name="Toyoda A."/>
            <person name="Oliveira C."/>
            <person name="Osipova E."/>
            <person name="Leigh N.D."/>
            <person name="Simon A."/>
            <person name="Yun M.H."/>
        </authorList>
    </citation>
    <scope>NUCLEOTIDE SEQUENCE</scope>
    <source>
        <strain evidence="2">20211129_DDA</strain>
        <tissue evidence="2">Liver</tissue>
    </source>
</reference>
<dbReference type="AlphaFoldDB" id="A0AAV7LKQ5"/>
<proteinExistence type="predicted"/>
<evidence type="ECO:0000313" key="2">
    <source>
        <dbReference type="EMBL" id="KAJ1091554.1"/>
    </source>
</evidence>
<feature type="region of interest" description="Disordered" evidence="1">
    <location>
        <begin position="1"/>
        <end position="21"/>
    </location>
</feature>
<dbReference type="EMBL" id="JANPWB010000015">
    <property type="protein sequence ID" value="KAJ1091554.1"/>
    <property type="molecule type" value="Genomic_DNA"/>
</dbReference>
<feature type="region of interest" description="Disordered" evidence="1">
    <location>
        <begin position="39"/>
        <end position="65"/>
    </location>
</feature>
<comment type="caution">
    <text evidence="2">The sequence shown here is derived from an EMBL/GenBank/DDBJ whole genome shotgun (WGS) entry which is preliminary data.</text>
</comment>
<keyword evidence="3" id="KW-1185">Reference proteome</keyword>
<accession>A0AAV7LKQ5</accession>
<name>A0AAV7LKQ5_PLEWA</name>
<dbReference type="Proteomes" id="UP001066276">
    <property type="component" value="Chromosome 11"/>
</dbReference>